<dbReference type="PANTHER" id="PTHR34989:SF1">
    <property type="entry name" value="PROTEIN HDED"/>
    <property type="match status" value="1"/>
</dbReference>
<sequence length="469" mass="53007">MIRLVLLLLGVEYLRKRWRSILLIGLIWLLAGLVIFIDALDNAMYFPINFFAYLFLVEGLATLAVAWTGVGGQRILRYVKGCAVVLAAMLIFAGHHHGNFLLSMIFGTLFLADGLIQCVSAYMVRYRRWRVAFSWGLAEIALAIFFYQPYPTHYVGTLPYCLGLFLMFGGANLMGLATRVRRMSGNPALSESAHSAVQPDEHLASAYTQVEWDGPPAEHEQALTVHVWTPAGSARSPTQHYPIVDRYIAAVDVNGVISTGHAALESPEGIYISLYPRTEIDRSPDDFGRLLRATRENDVPGVFQPDYATESKAWCPSTVQVRIRNYDPRQLQAFWRQYRCDETYNLTHRNCSSTVARALEAAIDGAVGRLYGDRAGWRVFFRILATPELWVAAQIRKRAVTMAWTPGLTLDYSRALSMLADPRPFAWWKLARAAFNRMAQLRREWRAQDHGAIDLRENPGEDAMRDKRA</sequence>
<dbReference type="PANTHER" id="PTHR34989">
    <property type="entry name" value="PROTEIN HDED"/>
    <property type="match status" value="1"/>
</dbReference>
<organism evidence="2 3">
    <name type="scientific">Janthinobacterium agaricidamnosum</name>
    <dbReference type="NCBI Taxonomy" id="55508"/>
    <lineage>
        <taxon>Bacteria</taxon>
        <taxon>Pseudomonadati</taxon>
        <taxon>Pseudomonadota</taxon>
        <taxon>Betaproteobacteria</taxon>
        <taxon>Burkholderiales</taxon>
        <taxon>Oxalobacteraceae</taxon>
        <taxon>Janthinobacterium</taxon>
    </lineage>
</organism>
<dbReference type="GO" id="GO:0005886">
    <property type="term" value="C:plasma membrane"/>
    <property type="evidence" value="ECO:0007669"/>
    <property type="project" value="TreeGrafter"/>
</dbReference>
<name>A0A3G2E412_9BURK</name>
<keyword evidence="1" id="KW-0472">Membrane</keyword>
<keyword evidence="3" id="KW-1185">Reference proteome</keyword>
<feature type="transmembrane region" description="Helical" evidence="1">
    <location>
        <begin position="100"/>
        <end position="124"/>
    </location>
</feature>
<dbReference type="InterPro" id="IPR052712">
    <property type="entry name" value="Acid_resist_chaperone_HdeD"/>
</dbReference>
<protein>
    <submittedName>
        <fullName evidence="2">DUF308 domain-containing protein</fullName>
    </submittedName>
</protein>
<dbReference type="Proteomes" id="UP000279594">
    <property type="component" value="Chromosome"/>
</dbReference>
<feature type="transmembrane region" description="Helical" evidence="1">
    <location>
        <begin position="21"/>
        <end position="40"/>
    </location>
</feature>
<evidence type="ECO:0000256" key="1">
    <source>
        <dbReference type="SAM" id="Phobius"/>
    </source>
</evidence>
<keyword evidence="1" id="KW-0812">Transmembrane</keyword>
<feature type="transmembrane region" description="Helical" evidence="1">
    <location>
        <begin position="154"/>
        <end position="174"/>
    </location>
</feature>
<keyword evidence="1" id="KW-1133">Transmembrane helix</keyword>
<reference evidence="2 3" key="1">
    <citation type="submission" date="2018-10" db="EMBL/GenBank/DDBJ databases">
        <title>Effects of UV and annual dynamics of microbial communities in freshwater RAS systems.</title>
        <authorList>
            <person name="Bekkelund A.K."/>
            <person name="Hansen B.R."/>
            <person name="Stokken H."/>
            <person name="Eriksen B.F."/>
            <person name="Kashulin N.A."/>
        </authorList>
    </citation>
    <scope>NUCLEOTIDE SEQUENCE [LARGE SCALE GENOMIC DNA]</scope>
    <source>
        <strain evidence="2 3">BHSEK</strain>
    </source>
</reference>
<evidence type="ECO:0000313" key="3">
    <source>
        <dbReference type="Proteomes" id="UP000279594"/>
    </source>
</evidence>
<dbReference type="AlphaFoldDB" id="A0A3G2E412"/>
<feature type="transmembrane region" description="Helical" evidence="1">
    <location>
        <begin position="131"/>
        <end position="148"/>
    </location>
</feature>
<evidence type="ECO:0000313" key="2">
    <source>
        <dbReference type="EMBL" id="AYM74490.1"/>
    </source>
</evidence>
<feature type="transmembrane region" description="Helical" evidence="1">
    <location>
        <begin position="75"/>
        <end position="94"/>
    </location>
</feature>
<feature type="transmembrane region" description="Helical" evidence="1">
    <location>
        <begin position="46"/>
        <end position="68"/>
    </location>
</feature>
<proteinExistence type="predicted"/>
<gene>
    <name evidence="2" type="ORF">D9M09_00685</name>
</gene>
<dbReference type="RefSeq" id="WP_121668357.1">
    <property type="nucleotide sequence ID" value="NZ_CP033019.1"/>
</dbReference>
<accession>A0A3G2E412</accession>
<dbReference type="EMBL" id="CP033019">
    <property type="protein sequence ID" value="AYM74490.1"/>
    <property type="molecule type" value="Genomic_DNA"/>
</dbReference>